<dbReference type="EMBL" id="JABBGA010000012">
    <property type="protein sequence ID" value="NML27055.1"/>
    <property type="molecule type" value="Genomic_DNA"/>
</dbReference>
<dbReference type="Proteomes" id="UP000580043">
    <property type="component" value="Unassembled WGS sequence"/>
</dbReference>
<feature type="chain" id="PRO_5032848392" evidence="1">
    <location>
        <begin position="26"/>
        <end position="163"/>
    </location>
</feature>
<protein>
    <submittedName>
        <fullName evidence="2">DUF302 domain-containing protein</fullName>
    </submittedName>
</protein>
<dbReference type="RefSeq" id="WP_169146598.1">
    <property type="nucleotide sequence ID" value="NZ_JABBGA010000012.1"/>
</dbReference>
<dbReference type="Gene3D" id="3.30.310.70">
    <property type="entry name" value="TT1751-like domain"/>
    <property type="match status" value="1"/>
</dbReference>
<accession>A0A848G818</accession>
<reference evidence="2 3" key="1">
    <citation type="submission" date="2020-04" db="EMBL/GenBank/DDBJ databases">
        <title>Zoogloea sp. G-4-1-14 isolated from soil.</title>
        <authorList>
            <person name="Dahal R.H."/>
        </authorList>
    </citation>
    <scope>NUCLEOTIDE SEQUENCE [LARGE SCALE GENOMIC DNA]</scope>
    <source>
        <strain evidence="2 3">G-4-1-14</strain>
    </source>
</reference>
<evidence type="ECO:0000256" key="1">
    <source>
        <dbReference type="SAM" id="SignalP"/>
    </source>
</evidence>
<sequence>MKRLPALFFALLAPLLLALGPPVRAEGLHHLQIQPARYDDAREALVDAIETEGLVPAPPSQFGDMLARTGAALEQREPVYGQAEVLHFCSARIAWQLALENPANIAQCPLSMAIYTLAGRSGTVHLAWRQAAGDSPGALAANALLERIARQTSENAGRSALGR</sequence>
<keyword evidence="3" id="KW-1185">Reference proteome</keyword>
<dbReference type="InterPro" id="IPR035923">
    <property type="entry name" value="TT1751-like_sf"/>
</dbReference>
<dbReference type="AlphaFoldDB" id="A0A848G818"/>
<evidence type="ECO:0000313" key="3">
    <source>
        <dbReference type="Proteomes" id="UP000580043"/>
    </source>
</evidence>
<dbReference type="SUPFAM" id="SSF103247">
    <property type="entry name" value="TT1751-like"/>
    <property type="match status" value="1"/>
</dbReference>
<name>A0A848G818_9RHOO</name>
<proteinExistence type="predicted"/>
<feature type="signal peptide" evidence="1">
    <location>
        <begin position="1"/>
        <end position="25"/>
    </location>
</feature>
<keyword evidence="1" id="KW-0732">Signal</keyword>
<gene>
    <name evidence="2" type="ORF">HHL15_14975</name>
</gene>
<organism evidence="2 3">
    <name type="scientific">Zoogloea dura</name>
    <dbReference type="NCBI Taxonomy" id="2728840"/>
    <lineage>
        <taxon>Bacteria</taxon>
        <taxon>Pseudomonadati</taxon>
        <taxon>Pseudomonadota</taxon>
        <taxon>Betaproteobacteria</taxon>
        <taxon>Rhodocyclales</taxon>
        <taxon>Zoogloeaceae</taxon>
        <taxon>Zoogloea</taxon>
    </lineage>
</organism>
<evidence type="ECO:0000313" key="2">
    <source>
        <dbReference type="EMBL" id="NML27055.1"/>
    </source>
</evidence>
<comment type="caution">
    <text evidence="2">The sequence shown here is derived from an EMBL/GenBank/DDBJ whole genome shotgun (WGS) entry which is preliminary data.</text>
</comment>